<name>A0AAP0I7I1_9MAGN</name>
<dbReference type="Proteomes" id="UP001417504">
    <property type="component" value="Unassembled WGS sequence"/>
</dbReference>
<evidence type="ECO:0000256" key="1">
    <source>
        <dbReference type="SAM" id="MobiDB-lite"/>
    </source>
</evidence>
<feature type="compositionally biased region" description="Polar residues" evidence="1">
    <location>
        <begin position="25"/>
        <end position="63"/>
    </location>
</feature>
<sequence length="91" mass="10144">MKTTLAPTWFLTANETVPHGRRTSHTLQSASPLVQSHAATSRPQSNSQSVLATSSRLQKTANPHLTRGKSEKHHKNQFSLFQNSIPTRFTH</sequence>
<accession>A0AAP0I7I1</accession>
<evidence type="ECO:0000313" key="2">
    <source>
        <dbReference type="EMBL" id="KAK9110117.1"/>
    </source>
</evidence>
<reference evidence="2 3" key="1">
    <citation type="submission" date="2024-01" db="EMBL/GenBank/DDBJ databases">
        <title>Genome assemblies of Stephania.</title>
        <authorList>
            <person name="Yang L."/>
        </authorList>
    </citation>
    <scope>NUCLEOTIDE SEQUENCE [LARGE SCALE GENOMIC DNA]</scope>
    <source>
        <strain evidence="2">QJT</strain>
        <tissue evidence="2">Leaf</tissue>
    </source>
</reference>
<keyword evidence="3" id="KW-1185">Reference proteome</keyword>
<dbReference type="AlphaFoldDB" id="A0AAP0I7I1"/>
<organism evidence="2 3">
    <name type="scientific">Stephania japonica</name>
    <dbReference type="NCBI Taxonomy" id="461633"/>
    <lineage>
        <taxon>Eukaryota</taxon>
        <taxon>Viridiplantae</taxon>
        <taxon>Streptophyta</taxon>
        <taxon>Embryophyta</taxon>
        <taxon>Tracheophyta</taxon>
        <taxon>Spermatophyta</taxon>
        <taxon>Magnoliopsida</taxon>
        <taxon>Ranunculales</taxon>
        <taxon>Menispermaceae</taxon>
        <taxon>Menispermoideae</taxon>
        <taxon>Cissampelideae</taxon>
        <taxon>Stephania</taxon>
    </lineage>
</organism>
<evidence type="ECO:0000313" key="3">
    <source>
        <dbReference type="Proteomes" id="UP001417504"/>
    </source>
</evidence>
<proteinExistence type="predicted"/>
<dbReference type="EMBL" id="JBBNAE010000007">
    <property type="protein sequence ID" value="KAK9110117.1"/>
    <property type="molecule type" value="Genomic_DNA"/>
</dbReference>
<gene>
    <name evidence="2" type="ORF">Sjap_018177</name>
</gene>
<feature type="compositionally biased region" description="Basic residues" evidence="1">
    <location>
        <begin position="66"/>
        <end position="76"/>
    </location>
</feature>
<comment type="caution">
    <text evidence="2">The sequence shown here is derived from an EMBL/GenBank/DDBJ whole genome shotgun (WGS) entry which is preliminary data.</text>
</comment>
<feature type="region of interest" description="Disordered" evidence="1">
    <location>
        <begin position="16"/>
        <end position="91"/>
    </location>
</feature>
<feature type="compositionally biased region" description="Polar residues" evidence="1">
    <location>
        <begin position="77"/>
        <end position="91"/>
    </location>
</feature>
<protein>
    <submittedName>
        <fullName evidence="2">Uncharacterized protein</fullName>
    </submittedName>
</protein>